<accession>A0A7W8D7M1</accession>
<feature type="chain" id="PRO_5031117048" evidence="1">
    <location>
        <begin position="21"/>
        <end position="211"/>
    </location>
</feature>
<keyword evidence="3" id="KW-1185">Reference proteome</keyword>
<dbReference type="SUPFAM" id="SSF55797">
    <property type="entry name" value="PR-1-like"/>
    <property type="match status" value="1"/>
</dbReference>
<name>A0A7W8D7M1_9GAMM</name>
<evidence type="ECO:0000313" key="3">
    <source>
        <dbReference type="Proteomes" id="UP000521199"/>
    </source>
</evidence>
<dbReference type="EMBL" id="JACHHP010000002">
    <property type="protein sequence ID" value="MBB5207753.1"/>
    <property type="molecule type" value="Genomic_DNA"/>
</dbReference>
<dbReference type="Proteomes" id="UP000521199">
    <property type="component" value="Unassembled WGS sequence"/>
</dbReference>
<keyword evidence="1" id="KW-0732">Signal</keyword>
<organism evidence="2 3">
    <name type="scientific">Chiayiivirga flava</name>
    <dbReference type="NCBI Taxonomy" id="659595"/>
    <lineage>
        <taxon>Bacteria</taxon>
        <taxon>Pseudomonadati</taxon>
        <taxon>Pseudomonadota</taxon>
        <taxon>Gammaproteobacteria</taxon>
        <taxon>Lysobacterales</taxon>
        <taxon>Lysobacteraceae</taxon>
        <taxon>Chiayiivirga</taxon>
    </lineage>
</organism>
<comment type="caution">
    <text evidence="2">The sequence shown here is derived from an EMBL/GenBank/DDBJ whole genome shotgun (WGS) entry which is preliminary data.</text>
</comment>
<reference evidence="2 3" key="1">
    <citation type="submission" date="2020-08" db="EMBL/GenBank/DDBJ databases">
        <title>Genomic Encyclopedia of Type Strains, Phase IV (KMG-IV): sequencing the most valuable type-strain genomes for metagenomic binning, comparative biology and taxonomic classification.</title>
        <authorList>
            <person name="Goeker M."/>
        </authorList>
    </citation>
    <scope>NUCLEOTIDE SEQUENCE [LARGE SCALE GENOMIC DNA]</scope>
    <source>
        <strain evidence="2 3">DSM 24163</strain>
    </source>
</reference>
<proteinExistence type="predicted"/>
<evidence type="ECO:0000256" key="1">
    <source>
        <dbReference type="SAM" id="SignalP"/>
    </source>
</evidence>
<gene>
    <name evidence="2" type="ORF">HNQ52_001282</name>
</gene>
<sequence length="211" mass="22901">MHRTIAAALLVLGFPQIAAAQFANTADCLNPEEASLLAQVNQYRQQNGLPAVATSFSLSSVGQWHVWDLETNNPWTGGACNLHSWSNARPSIWQPMCYTADHAQAAQMWNKPRQVTDNAYNSNGYENAAWTSGTITAAAALQMWKNSPGHNQVILNQGGWAGQTWRAMGVGVSQHFAVLWFGTLTDPLGTMLPCGTVVPDPDHLFSDSFGT</sequence>
<dbReference type="CDD" id="cd05379">
    <property type="entry name" value="CAP_bacterial"/>
    <property type="match status" value="1"/>
</dbReference>
<protein>
    <submittedName>
        <fullName evidence="2">Uncharacterized protein YkwD</fullName>
    </submittedName>
</protein>
<dbReference type="Gene3D" id="3.40.33.10">
    <property type="entry name" value="CAP"/>
    <property type="match status" value="1"/>
</dbReference>
<evidence type="ECO:0000313" key="2">
    <source>
        <dbReference type="EMBL" id="MBB5207753.1"/>
    </source>
</evidence>
<feature type="signal peptide" evidence="1">
    <location>
        <begin position="1"/>
        <end position="20"/>
    </location>
</feature>
<dbReference type="InterPro" id="IPR035940">
    <property type="entry name" value="CAP_sf"/>
</dbReference>
<dbReference type="RefSeq" id="WP_183960285.1">
    <property type="nucleotide sequence ID" value="NZ_JACHHP010000002.1"/>
</dbReference>
<dbReference type="AlphaFoldDB" id="A0A7W8D7M1"/>